<evidence type="ECO:0000313" key="2">
    <source>
        <dbReference type="Proteomes" id="UP000272706"/>
    </source>
</evidence>
<evidence type="ECO:0000313" key="1">
    <source>
        <dbReference type="EMBL" id="RJT37209.1"/>
    </source>
</evidence>
<name>A0A3A5KV56_9HYPH</name>
<gene>
    <name evidence="1" type="ORF">D3227_18610</name>
</gene>
<sequence length="62" mass="6288">MGQVLHGSATTTEAVRRAIQHSHVWTAPADQGFVFGDGMVSGAVMSPACCCGTVTAGPDGVR</sequence>
<dbReference type="OrthoDB" id="8450507at2"/>
<organism evidence="1 2">
    <name type="scientific">Mesorhizobium waimense</name>
    <dbReference type="NCBI Taxonomy" id="1300307"/>
    <lineage>
        <taxon>Bacteria</taxon>
        <taxon>Pseudomonadati</taxon>
        <taxon>Pseudomonadota</taxon>
        <taxon>Alphaproteobacteria</taxon>
        <taxon>Hyphomicrobiales</taxon>
        <taxon>Phyllobacteriaceae</taxon>
        <taxon>Mesorhizobium</taxon>
    </lineage>
</organism>
<accession>A0A3A5KV56</accession>
<dbReference type="AlphaFoldDB" id="A0A3A5KV56"/>
<proteinExistence type="predicted"/>
<reference evidence="1 2" key="1">
    <citation type="submission" date="2018-09" db="EMBL/GenBank/DDBJ databases">
        <title>Mesorhizobium carmichaelinearum sp. nov. isolated from Carmichaelinea spp. root nodules in New Zealand.</title>
        <authorList>
            <person name="De Meyer S.E."/>
        </authorList>
    </citation>
    <scope>NUCLEOTIDE SEQUENCE [LARGE SCALE GENOMIC DNA]</scope>
    <source>
        <strain evidence="1 2">ICMP19557</strain>
    </source>
</reference>
<comment type="caution">
    <text evidence="1">The sequence shown here is derived from an EMBL/GenBank/DDBJ whole genome shotgun (WGS) entry which is preliminary data.</text>
</comment>
<dbReference type="EMBL" id="QZWZ01000014">
    <property type="protein sequence ID" value="RJT37209.1"/>
    <property type="molecule type" value="Genomic_DNA"/>
</dbReference>
<keyword evidence="2" id="KW-1185">Reference proteome</keyword>
<dbReference type="Proteomes" id="UP000272706">
    <property type="component" value="Unassembled WGS sequence"/>
</dbReference>
<protein>
    <submittedName>
        <fullName evidence="1">Uncharacterized protein</fullName>
    </submittedName>
</protein>